<feature type="transmembrane region" description="Helical" evidence="1">
    <location>
        <begin position="28"/>
        <end position="46"/>
    </location>
</feature>
<evidence type="ECO:0000313" key="3">
    <source>
        <dbReference type="Proteomes" id="UP001595766"/>
    </source>
</evidence>
<comment type="caution">
    <text evidence="2">The sequence shown here is derived from an EMBL/GenBank/DDBJ whole genome shotgun (WGS) entry which is preliminary data.</text>
</comment>
<evidence type="ECO:0000313" key="2">
    <source>
        <dbReference type="EMBL" id="MFC3977992.1"/>
    </source>
</evidence>
<gene>
    <name evidence="2" type="ORF">ACFOUP_16530</name>
</gene>
<name>A0ABV8ESL6_9BACT</name>
<accession>A0ABV8ESL6</accession>
<dbReference type="EMBL" id="JBHSAV010000091">
    <property type="protein sequence ID" value="MFC3977992.1"/>
    <property type="molecule type" value="Genomic_DNA"/>
</dbReference>
<sequence>MLFGHVYGVLTVVVQEGFVQQDWLVKQVFSIIALVKAMAIIGRLGVAI</sequence>
<dbReference type="RefSeq" id="WP_241297613.1">
    <property type="nucleotide sequence ID" value="NZ_JAKZGR010000026.1"/>
</dbReference>
<keyword evidence="1" id="KW-1133">Transmembrane helix</keyword>
<keyword evidence="1" id="KW-0472">Membrane</keyword>
<dbReference type="Proteomes" id="UP001595766">
    <property type="component" value="Unassembled WGS sequence"/>
</dbReference>
<protein>
    <submittedName>
        <fullName evidence="2">Uncharacterized protein</fullName>
    </submittedName>
</protein>
<organism evidence="2 3">
    <name type="scientific">Belliella kenyensis</name>
    <dbReference type="NCBI Taxonomy" id="1472724"/>
    <lineage>
        <taxon>Bacteria</taxon>
        <taxon>Pseudomonadati</taxon>
        <taxon>Bacteroidota</taxon>
        <taxon>Cytophagia</taxon>
        <taxon>Cytophagales</taxon>
        <taxon>Cyclobacteriaceae</taxon>
        <taxon>Belliella</taxon>
    </lineage>
</organism>
<evidence type="ECO:0000256" key="1">
    <source>
        <dbReference type="SAM" id="Phobius"/>
    </source>
</evidence>
<reference evidence="3" key="1">
    <citation type="journal article" date="2019" name="Int. J. Syst. Evol. Microbiol.">
        <title>The Global Catalogue of Microorganisms (GCM) 10K type strain sequencing project: providing services to taxonomists for standard genome sequencing and annotation.</title>
        <authorList>
            <consortium name="The Broad Institute Genomics Platform"/>
            <consortium name="The Broad Institute Genome Sequencing Center for Infectious Disease"/>
            <person name="Wu L."/>
            <person name="Ma J."/>
        </authorList>
    </citation>
    <scope>NUCLEOTIDE SEQUENCE [LARGE SCALE GENOMIC DNA]</scope>
    <source>
        <strain evidence="3">CECT 8551</strain>
    </source>
</reference>
<keyword evidence="1" id="KW-0812">Transmembrane</keyword>
<proteinExistence type="predicted"/>
<keyword evidence="3" id="KW-1185">Reference proteome</keyword>